<name>A0ABT9S3V9_9BURK</name>
<protein>
    <submittedName>
        <fullName evidence="1">Uncharacterized protein</fullName>
    </submittedName>
</protein>
<keyword evidence="2" id="KW-1185">Reference proteome</keyword>
<comment type="caution">
    <text evidence="1">The sequence shown here is derived from an EMBL/GenBank/DDBJ whole genome shotgun (WGS) entry which is preliminary data.</text>
</comment>
<sequence length="124" mass="13738">MKDLELKLTPTERAAMIHSLAEWAPDRRGQRTGRSLEHFLSSAPDRVRQLHAALIENKRAALLLQDSELDRALVCHVVESTSWISIHEGQSHQKQSSAFGALQSVAGKVEQALGLKTPLKVPLK</sequence>
<gene>
    <name evidence="1" type="ORF">J2W36_001276</name>
</gene>
<dbReference type="RefSeq" id="WP_307688858.1">
    <property type="nucleotide sequence ID" value="NZ_JAUSRO010000004.1"/>
</dbReference>
<evidence type="ECO:0000313" key="1">
    <source>
        <dbReference type="EMBL" id="MDP9899031.1"/>
    </source>
</evidence>
<evidence type="ECO:0000313" key="2">
    <source>
        <dbReference type="Proteomes" id="UP001226867"/>
    </source>
</evidence>
<reference evidence="1 2" key="1">
    <citation type="submission" date="2023-07" db="EMBL/GenBank/DDBJ databases">
        <title>Sorghum-associated microbial communities from plants grown in Nebraska, USA.</title>
        <authorList>
            <person name="Schachtman D."/>
        </authorList>
    </citation>
    <scope>NUCLEOTIDE SEQUENCE [LARGE SCALE GENOMIC DNA]</scope>
    <source>
        <strain evidence="1 2">DS1607</strain>
    </source>
</reference>
<accession>A0ABT9S3V9</accession>
<organism evidence="1 2">
    <name type="scientific">Variovorax ginsengisoli</name>
    <dbReference type="NCBI Taxonomy" id="363844"/>
    <lineage>
        <taxon>Bacteria</taxon>
        <taxon>Pseudomonadati</taxon>
        <taxon>Pseudomonadota</taxon>
        <taxon>Betaproteobacteria</taxon>
        <taxon>Burkholderiales</taxon>
        <taxon>Comamonadaceae</taxon>
        <taxon>Variovorax</taxon>
    </lineage>
</organism>
<dbReference type="Proteomes" id="UP001226867">
    <property type="component" value="Unassembled WGS sequence"/>
</dbReference>
<dbReference type="EMBL" id="JAUSRO010000004">
    <property type="protein sequence ID" value="MDP9899031.1"/>
    <property type="molecule type" value="Genomic_DNA"/>
</dbReference>
<proteinExistence type="predicted"/>